<proteinExistence type="predicted"/>
<gene>
    <name evidence="1" type="ORF">JOC94_002246</name>
</gene>
<evidence type="ECO:0000313" key="1">
    <source>
        <dbReference type="EMBL" id="MBM7715259.1"/>
    </source>
</evidence>
<dbReference type="Gene3D" id="3.40.190.170">
    <property type="entry name" value="Bacterial extracellular solute-binding protein, family 7"/>
    <property type="match status" value="1"/>
</dbReference>
<protein>
    <submittedName>
        <fullName evidence="1">TRAP-type C4-dicarboxylate transport system substrate-binding protein</fullName>
    </submittedName>
</protein>
<keyword evidence="2" id="KW-1185">Reference proteome</keyword>
<organism evidence="1 2">
    <name type="scientific">Siminovitchia thermophila</name>
    <dbReference type="NCBI Taxonomy" id="1245522"/>
    <lineage>
        <taxon>Bacteria</taxon>
        <taxon>Bacillati</taxon>
        <taxon>Bacillota</taxon>
        <taxon>Bacilli</taxon>
        <taxon>Bacillales</taxon>
        <taxon>Bacillaceae</taxon>
        <taxon>Siminovitchia</taxon>
    </lineage>
</organism>
<sequence>MTAKENGMEIIEDIDHEPFKDAVEPIYEKYADKVRGTT</sequence>
<accession>A0ABS2R6N3</accession>
<dbReference type="InterPro" id="IPR038404">
    <property type="entry name" value="TRAP_DctP_sf"/>
</dbReference>
<comment type="caution">
    <text evidence="1">The sequence shown here is derived from an EMBL/GenBank/DDBJ whole genome shotgun (WGS) entry which is preliminary data.</text>
</comment>
<dbReference type="EMBL" id="JAFBFH010000013">
    <property type="protein sequence ID" value="MBM7715259.1"/>
    <property type="molecule type" value="Genomic_DNA"/>
</dbReference>
<evidence type="ECO:0000313" key="2">
    <source>
        <dbReference type="Proteomes" id="UP000823485"/>
    </source>
</evidence>
<dbReference type="Proteomes" id="UP000823485">
    <property type="component" value="Unassembled WGS sequence"/>
</dbReference>
<name>A0ABS2R6N3_9BACI</name>
<reference evidence="1 2" key="1">
    <citation type="submission" date="2021-01" db="EMBL/GenBank/DDBJ databases">
        <title>Genomic Encyclopedia of Type Strains, Phase IV (KMG-IV): sequencing the most valuable type-strain genomes for metagenomic binning, comparative biology and taxonomic classification.</title>
        <authorList>
            <person name="Goeker M."/>
        </authorList>
    </citation>
    <scope>NUCLEOTIDE SEQUENCE [LARGE SCALE GENOMIC DNA]</scope>
    <source>
        <strain evidence="1 2">DSM 105453</strain>
    </source>
</reference>